<feature type="region of interest" description="Disordered" evidence="1">
    <location>
        <begin position="93"/>
        <end position="115"/>
    </location>
</feature>
<dbReference type="Proteomes" id="UP000887013">
    <property type="component" value="Unassembled WGS sequence"/>
</dbReference>
<comment type="caution">
    <text evidence="2">The sequence shown here is derived from an EMBL/GenBank/DDBJ whole genome shotgun (WGS) entry which is preliminary data.</text>
</comment>
<organism evidence="2 3">
    <name type="scientific">Nephila pilipes</name>
    <name type="common">Giant wood spider</name>
    <name type="synonym">Nephila maculata</name>
    <dbReference type="NCBI Taxonomy" id="299642"/>
    <lineage>
        <taxon>Eukaryota</taxon>
        <taxon>Metazoa</taxon>
        <taxon>Ecdysozoa</taxon>
        <taxon>Arthropoda</taxon>
        <taxon>Chelicerata</taxon>
        <taxon>Arachnida</taxon>
        <taxon>Araneae</taxon>
        <taxon>Araneomorphae</taxon>
        <taxon>Entelegynae</taxon>
        <taxon>Araneoidea</taxon>
        <taxon>Nephilidae</taxon>
        <taxon>Nephila</taxon>
    </lineage>
</organism>
<proteinExistence type="predicted"/>
<evidence type="ECO:0000256" key="1">
    <source>
        <dbReference type="SAM" id="MobiDB-lite"/>
    </source>
</evidence>
<name>A0A8X6QQJ1_NEPPI</name>
<keyword evidence="3" id="KW-1185">Reference proteome</keyword>
<reference evidence="2" key="1">
    <citation type="submission" date="2020-08" db="EMBL/GenBank/DDBJ databases">
        <title>Multicomponent nature underlies the extraordinary mechanical properties of spider dragline silk.</title>
        <authorList>
            <person name="Kono N."/>
            <person name="Nakamura H."/>
            <person name="Mori M."/>
            <person name="Yoshida Y."/>
            <person name="Ohtoshi R."/>
            <person name="Malay A.D."/>
            <person name="Moran D.A.P."/>
            <person name="Tomita M."/>
            <person name="Numata K."/>
            <person name="Arakawa K."/>
        </authorList>
    </citation>
    <scope>NUCLEOTIDE SEQUENCE</scope>
</reference>
<protein>
    <submittedName>
        <fullName evidence="2">Uncharacterized protein</fullName>
    </submittedName>
</protein>
<evidence type="ECO:0000313" key="3">
    <source>
        <dbReference type="Proteomes" id="UP000887013"/>
    </source>
</evidence>
<gene>
    <name evidence="2" type="ORF">NPIL_46551</name>
</gene>
<evidence type="ECO:0000313" key="2">
    <source>
        <dbReference type="EMBL" id="GFU37490.1"/>
    </source>
</evidence>
<feature type="compositionally biased region" description="Polar residues" evidence="1">
    <location>
        <begin position="95"/>
        <end position="110"/>
    </location>
</feature>
<dbReference type="AlphaFoldDB" id="A0A8X6QQJ1"/>
<accession>A0A8X6QQJ1</accession>
<dbReference type="EMBL" id="BMAW01034939">
    <property type="protein sequence ID" value="GFU37490.1"/>
    <property type="molecule type" value="Genomic_DNA"/>
</dbReference>
<sequence length="161" mass="18875">MPSLEMEISIETPNQNLPLDDNIKKCQNVQFYIEAYTETIQKITEVEAIIKKAQLLPFLYGPQDHELHKEEMARWMEELKKTEDQIPLMLKLLTPNPTNRGRHSTGNQSKQHPHQEERIFLKIRTKTNNLNLQMTSLSLMPLKNSKISFNYSQDLWEPASK</sequence>